<reference evidence="3" key="1">
    <citation type="submission" date="2021-02" db="EMBL/GenBank/DDBJ databases">
        <authorList>
            <person name="Nowell W R."/>
        </authorList>
    </citation>
    <scope>NUCLEOTIDE SEQUENCE</scope>
</reference>
<evidence type="ECO:0000256" key="1">
    <source>
        <dbReference type="SAM" id="MobiDB-lite"/>
    </source>
</evidence>
<feature type="compositionally biased region" description="Low complexity" evidence="1">
    <location>
        <begin position="790"/>
        <end position="803"/>
    </location>
</feature>
<feature type="compositionally biased region" description="Pro residues" evidence="1">
    <location>
        <begin position="66"/>
        <end position="83"/>
    </location>
</feature>
<feature type="compositionally biased region" description="Low complexity" evidence="1">
    <location>
        <begin position="420"/>
        <end position="440"/>
    </location>
</feature>
<evidence type="ECO:0000256" key="2">
    <source>
        <dbReference type="SAM" id="Phobius"/>
    </source>
</evidence>
<comment type="caution">
    <text evidence="3">The sequence shown here is derived from an EMBL/GenBank/DDBJ whole genome shotgun (WGS) entry which is preliminary data.</text>
</comment>
<dbReference type="AlphaFoldDB" id="A0A814DXN8"/>
<dbReference type="EMBL" id="CAJNOG010000112">
    <property type="protein sequence ID" value="CAF0960428.1"/>
    <property type="molecule type" value="Genomic_DNA"/>
</dbReference>
<feature type="region of interest" description="Disordered" evidence="1">
    <location>
        <begin position="752"/>
        <end position="803"/>
    </location>
</feature>
<evidence type="ECO:0000313" key="4">
    <source>
        <dbReference type="Proteomes" id="UP000663845"/>
    </source>
</evidence>
<keyword evidence="2" id="KW-0812">Transmembrane</keyword>
<keyword evidence="2" id="KW-1133">Transmembrane helix</keyword>
<feature type="compositionally biased region" description="Polar residues" evidence="1">
    <location>
        <begin position="375"/>
        <end position="419"/>
    </location>
</feature>
<gene>
    <name evidence="3" type="ORF">JYZ213_LOCUS13807</name>
</gene>
<feature type="compositionally biased region" description="Pro residues" evidence="1">
    <location>
        <begin position="778"/>
        <end position="789"/>
    </location>
</feature>
<sequence>MLPMNNNQANFAQEQRYIEQERPLKSHIGLALLALLIFPPVAYILIMVKNEQPRNINSTIRTTPSAPIPPPPPRPQPQPPPPTQLITPMFSTAVLSHRLIDPNAIDITSLKGQFAWEKVPQSDTYVPVIFRGDTKYFCVRMLRKILPEYPEDIIRRAYQYQYRKTIDLYSVTACEVELLNRINSQHSRWAFSRQPFTALDEIVRVSDFIPFYEYLRHGTKSTSAVSNVTVHTLRQLLPQPQQTVQRASENVINMPAIIQRQLTIPQPIPAQIQSYTPSTNFTRETISSTSRPIAPTHNVRQSKSIGNPYAVLLPSRLPQQIPLQIQSSVPTSINNTMAKASDRVLSTTSNVTPVSVLSSVNSSSTSLSPAVLSSINNSPPASTSPVVPQPSTTSMATNINRKPSTASIPSSLSINGNRKPSTSSISPSPSSSSSTTTTNSLSSLSKASSLHCGWLQINKLYTPYISTSAKNHLYKLPVSLLTFYDLLKVPSAETNDSPNEPLLPFEQTNASPQELELINELCIKQHIRPFGTDTKLIELSTFYQYTAANILFVKELPNEEPKSSICKEWASIVQTNGGICLLRNISTLQEQTVPFIGNNLLKNFILSTHCLSTASVSKPTSSELEFLQLILFFSNMSINLREWASIVQTNGGICLLRNISTLQEQTVPFIGNNLLKNFILSTHCLSTASVSKPTSSELEFLQLILFFSNMSINLRNAQLIDIESVRKEYNVDLILLFNDKFPLNVLNYQQGGSRSNSSQGSVKSTNPTAPTNTIAESTPPPSPPSPPTNQPQSTSTSQLPLTPTTNRFHKTIEFHGHTLTAYICSGLGANTQRECVSIRSLCNILCPNSTSPDKLEVKMLPLLRSKNINRFRPQNQQSLGVTRLIDIQDAEKHWTYIEQEMHSIFNDNEKTNIQPNTSPISNENSKASTVVVAERVENDEQPLLEPSIEINKGEKRSLEEPLDEEDIPVLERLNKRVRFAEKENNEQINETLKTSTCSVSNGKTKTDDKLSPKKRTIKITKRNTKKRLLPSSRTNRQTKAKWVKKYNIEDCCIQLIQYDPVYDTEKD</sequence>
<dbReference type="Proteomes" id="UP000663845">
    <property type="component" value="Unassembled WGS sequence"/>
</dbReference>
<accession>A0A814DXN8</accession>
<proteinExistence type="predicted"/>
<feature type="transmembrane region" description="Helical" evidence="2">
    <location>
        <begin position="28"/>
        <end position="48"/>
    </location>
</feature>
<feature type="compositionally biased region" description="Polar residues" evidence="1">
    <location>
        <begin position="762"/>
        <end position="776"/>
    </location>
</feature>
<feature type="region of interest" description="Disordered" evidence="1">
    <location>
        <begin position="57"/>
        <end position="84"/>
    </location>
</feature>
<protein>
    <submittedName>
        <fullName evidence="3">Uncharacterized protein</fullName>
    </submittedName>
</protein>
<feature type="region of interest" description="Disordered" evidence="1">
    <location>
        <begin position="359"/>
        <end position="440"/>
    </location>
</feature>
<feature type="compositionally biased region" description="Low complexity" evidence="1">
    <location>
        <begin position="752"/>
        <end position="761"/>
    </location>
</feature>
<organism evidence="3 4">
    <name type="scientific">Adineta steineri</name>
    <dbReference type="NCBI Taxonomy" id="433720"/>
    <lineage>
        <taxon>Eukaryota</taxon>
        <taxon>Metazoa</taxon>
        <taxon>Spiralia</taxon>
        <taxon>Gnathifera</taxon>
        <taxon>Rotifera</taxon>
        <taxon>Eurotatoria</taxon>
        <taxon>Bdelloidea</taxon>
        <taxon>Adinetida</taxon>
        <taxon>Adinetidae</taxon>
        <taxon>Adineta</taxon>
    </lineage>
</organism>
<keyword evidence="2" id="KW-0472">Membrane</keyword>
<feature type="compositionally biased region" description="Low complexity" evidence="1">
    <location>
        <begin position="359"/>
        <end position="374"/>
    </location>
</feature>
<name>A0A814DXN8_9BILA</name>
<evidence type="ECO:0000313" key="3">
    <source>
        <dbReference type="EMBL" id="CAF0960428.1"/>
    </source>
</evidence>